<dbReference type="RefSeq" id="WP_097839116.1">
    <property type="nucleotide sequence ID" value="NZ_NMTY01000009.1"/>
</dbReference>
<name>A0A2A7AS01_9FIRM</name>
<protein>
    <submittedName>
        <fullName evidence="1">Uncharacterized protein</fullName>
    </submittedName>
</protein>
<accession>A0A2A7AS01</accession>
<dbReference type="Proteomes" id="UP000220005">
    <property type="component" value="Unassembled WGS sequence"/>
</dbReference>
<proteinExistence type="predicted"/>
<dbReference type="EMBL" id="NMTY01000009">
    <property type="protein sequence ID" value="PDX81833.1"/>
    <property type="molecule type" value="Genomic_DNA"/>
</dbReference>
<comment type="caution">
    <text evidence="1">The sequence shown here is derived from an EMBL/GenBank/DDBJ whole genome shotgun (WGS) entry which is preliminary data.</text>
</comment>
<sequence>MNAVFSIILLAVALGAIVLLLTRRENTRRSQYGPTGLSEFRTDLPLDDCFDRLDEHKDTDEFVYECRRENDGGFLLHLTLHQPTQQPLDTLYTLRLDPGRQTVVTLIFIREAFGYKEPLFPQEMLDRFLMQKLDAHRTK</sequence>
<dbReference type="AlphaFoldDB" id="A0A2A7AS01"/>
<reference evidence="1 2" key="1">
    <citation type="journal article" date="2017" name="Front. Microbiol.">
        <title>New Insights into the Diversity of the Genus Faecalibacterium.</title>
        <authorList>
            <person name="Benevides L."/>
            <person name="Burman S."/>
            <person name="Martin R."/>
            <person name="Robert V."/>
            <person name="Thomas M."/>
            <person name="Miquel S."/>
            <person name="Chain F."/>
            <person name="Sokol H."/>
            <person name="Bermudez-Humaran L.G."/>
            <person name="Morrison M."/>
            <person name="Langella P."/>
            <person name="Azevedo V.A."/>
            <person name="Chatel J.M."/>
            <person name="Soares S."/>
        </authorList>
    </citation>
    <scope>NUCLEOTIDE SEQUENCE [LARGE SCALE GENOMIC DNA]</scope>
    <source>
        <strain evidence="1 2">CNCM I 4575</strain>
    </source>
</reference>
<evidence type="ECO:0000313" key="2">
    <source>
        <dbReference type="Proteomes" id="UP000220005"/>
    </source>
</evidence>
<gene>
    <name evidence="1" type="ORF">CGS58_04715</name>
</gene>
<organism evidence="1 2">
    <name type="scientific">Faecalibacterium prausnitzii</name>
    <dbReference type="NCBI Taxonomy" id="853"/>
    <lineage>
        <taxon>Bacteria</taxon>
        <taxon>Bacillati</taxon>
        <taxon>Bacillota</taxon>
        <taxon>Clostridia</taxon>
        <taxon>Eubacteriales</taxon>
        <taxon>Oscillospiraceae</taxon>
        <taxon>Faecalibacterium</taxon>
    </lineage>
</organism>
<evidence type="ECO:0000313" key="1">
    <source>
        <dbReference type="EMBL" id="PDX81833.1"/>
    </source>
</evidence>